<proteinExistence type="predicted"/>
<reference evidence="3" key="1">
    <citation type="submission" date="2020-10" db="EMBL/GenBank/DDBJ databases">
        <authorList>
            <person name="Gilroy R."/>
        </authorList>
    </citation>
    <scope>NUCLEOTIDE SEQUENCE</scope>
    <source>
        <strain evidence="3">ChiHjej12B11-29160</strain>
    </source>
</reference>
<dbReference type="EMBL" id="DVMQ01000014">
    <property type="protein sequence ID" value="HIU24076.1"/>
    <property type="molecule type" value="Genomic_DNA"/>
</dbReference>
<evidence type="ECO:0000313" key="3">
    <source>
        <dbReference type="EMBL" id="HIU24076.1"/>
    </source>
</evidence>
<name>A0A9D1HWM0_9ACTN</name>
<sequence>MAEDDTARDSGPLTDSERAELEQLRAERAARAEAAERAELKKLRAERERVRIQQEQDKHIQELRERNRKLMEPDDEDLSMPVAQRVVLGVLAFIVLAFVVYLVTGNL</sequence>
<gene>
    <name evidence="3" type="ORF">IAD17_04065</name>
</gene>
<evidence type="ECO:0000256" key="1">
    <source>
        <dbReference type="SAM" id="MobiDB-lite"/>
    </source>
</evidence>
<dbReference type="AlphaFoldDB" id="A0A9D1HWM0"/>
<comment type="caution">
    <text evidence="3">The sequence shown here is derived from an EMBL/GenBank/DDBJ whole genome shotgun (WGS) entry which is preliminary data.</text>
</comment>
<accession>A0A9D1HWM0</accession>
<reference evidence="3" key="2">
    <citation type="journal article" date="2021" name="PeerJ">
        <title>Extensive microbial diversity within the chicken gut microbiome revealed by metagenomics and culture.</title>
        <authorList>
            <person name="Gilroy R."/>
            <person name="Ravi A."/>
            <person name="Getino M."/>
            <person name="Pursley I."/>
            <person name="Horton D.L."/>
            <person name="Alikhan N.F."/>
            <person name="Baker D."/>
            <person name="Gharbi K."/>
            <person name="Hall N."/>
            <person name="Watson M."/>
            <person name="Adriaenssens E.M."/>
            <person name="Foster-Nyarko E."/>
            <person name="Jarju S."/>
            <person name="Secka A."/>
            <person name="Antonio M."/>
            <person name="Oren A."/>
            <person name="Chaudhuri R.R."/>
            <person name="La Ragione R."/>
            <person name="Hildebrand F."/>
            <person name="Pallen M.J."/>
        </authorList>
    </citation>
    <scope>NUCLEOTIDE SEQUENCE</scope>
    <source>
        <strain evidence="3">ChiHjej12B11-29160</strain>
    </source>
</reference>
<dbReference type="Proteomes" id="UP000824078">
    <property type="component" value="Unassembled WGS sequence"/>
</dbReference>
<feature type="region of interest" description="Disordered" evidence="1">
    <location>
        <begin position="1"/>
        <end position="20"/>
    </location>
</feature>
<organism evidence="3 4">
    <name type="scientific">Candidatus Coprovicinus avistercoris</name>
    <dbReference type="NCBI Taxonomy" id="2840754"/>
    <lineage>
        <taxon>Bacteria</taxon>
        <taxon>Bacillati</taxon>
        <taxon>Actinomycetota</taxon>
        <taxon>Coriobacteriia</taxon>
        <taxon>Coriobacteriales</taxon>
        <taxon>Coriobacteriaceae</taxon>
        <taxon>Coriobacteriaceae incertae sedis</taxon>
        <taxon>Candidatus Coprovicinus</taxon>
    </lineage>
</organism>
<feature type="transmembrane region" description="Helical" evidence="2">
    <location>
        <begin position="86"/>
        <end position="104"/>
    </location>
</feature>
<keyword evidence="2" id="KW-0812">Transmembrane</keyword>
<keyword evidence="2" id="KW-0472">Membrane</keyword>
<evidence type="ECO:0000313" key="4">
    <source>
        <dbReference type="Proteomes" id="UP000824078"/>
    </source>
</evidence>
<keyword evidence="2" id="KW-1133">Transmembrane helix</keyword>
<evidence type="ECO:0000256" key="2">
    <source>
        <dbReference type="SAM" id="Phobius"/>
    </source>
</evidence>
<protein>
    <submittedName>
        <fullName evidence="3">Uncharacterized protein</fullName>
    </submittedName>
</protein>